<dbReference type="PANTHER" id="PTHR11533">
    <property type="entry name" value="PROTEASE M1 ZINC METALLOPROTEASE"/>
    <property type="match status" value="1"/>
</dbReference>
<dbReference type="FunFam" id="2.60.40.1730:FF:000001">
    <property type="entry name" value="Leucyl-cystinyl aminopeptidase"/>
    <property type="match status" value="1"/>
</dbReference>
<evidence type="ECO:0000256" key="16">
    <source>
        <dbReference type="ARBA" id="ARBA00023180"/>
    </source>
</evidence>
<comment type="similarity">
    <text evidence="2 20">Belongs to the peptidase M1 family.</text>
</comment>
<dbReference type="GO" id="GO:0005737">
    <property type="term" value="C:cytoplasm"/>
    <property type="evidence" value="ECO:0007669"/>
    <property type="project" value="TreeGrafter"/>
</dbReference>
<dbReference type="Gene3D" id="1.25.50.20">
    <property type="match status" value="1"/>
</dbReference>
<dbReference type="GO" id="GO:0006508">
    <property type="term" value="P:proteolysis"/>
    <property type="evidence" value="ECO:0007669"/>
    <property type="project" value="UniProtKB-KW"/>
</dbReference>
<evidence type="ECO:0000256" key="1">
    <source>
        <dbReference type="ARBA" id="ARBA00004401"/>
    </source>
</evidence>
<dbReference type="InterPro" id="IPR024571">
    <property type="entry name" value="ERAP1-like_C_dom"/>
</dbReference>
<keyword evidence="9 20" id="KW-0378">Hydrolase</keyword>
<evidence type="ECO:0000256" key="11">
    <source>
        <dbReference type="ARBA" id="ARBA00022968"/>
    </source>
</evidence>
<dbReference type="InterPro" id="IPR034016">
    <property type="entry name" value="M1_APN-typ"/>
</dbReference>
<dbReference type="Gene3D" id="2.60.40.1730">
    <property type="entry name" value="tricorn interacting facor f3 domain"/>
    <property type="match status" value="1"/>
</dbReference>
<keyword evidence="10 18" id="KW-0862">Zinc</keyword>
<comment type="subunit">
    <text evidence="3">Homodimer.</text>
</comment>
<dbReference type="SUPFAM" id="SSF63737">
    <property type="entry name" value="Leukotriene A4 hydrolase N-terminal domain"/>
    <property type="match status" value="1"/>
</dbReference>
<evidence type="ECO:0000256" key="4">
    <source>
        <dbReference type="ARBA" id="ARBA00022438"/>
    </source>
</evidence>
<dbReference type="Proteomes" id="UP001501920">
    <property type="component" value="Chromosome 15"/>
</dbReference>
<dbReference type="InterPro" id="IPR001930">
    <property type="entry name" value="Peptidase_M1"/>
</dbReference>
<reference evidence="24" key="2">
    <citation type="submission" date="2025-08" db="UniProtKB">
        <authorList>
            <consortium name="Ensembl"/>
        </authorList>
    </citation>
    <scope>IDENTIFICATION</scope>
</reference>
<evidence type="ECO:0000313" key="24">
    <source>
        <dbReference type="Ensembl" id="ENSPNAP00000028637.1"/>
    </source>
</evidence>
<accession>A0A3B4DW51</accession>
<dbReference type="GO" id="GO:0005615">
    <property type="term" value="C:extracellular space"/>
    <property type="evidence" value="ECO:0007669"/>
    <property type="project" value="TreeGrafter"/>
</dbReference>
<dbReference type="InterPro" id="IPR045357">
    <property type="entry name" value="Aminopeptidase_N-like_N"/>
</dbReference>
<feature type="transmembrane region" description="Helical" evidence="20">
    <location>
        <begin position="12"/>
        <end position="32"/>
    </location>
</feature>
<keyword evidence="25" id="KW-1185">Reference proteome</keyword>
<dbReference type="GO" id="GO:0042277">
    <property type="term" value="F:peptide binding"/>
    <property type="evidence" value="ECO:0007669"/>
    <property type="project" value="TreeGrafter"/>
</dbReference>
<evidence type="ECO:0000256" key="9">
    <source>
        <dbReference type="ARBA" id="ARBA00022801"/>
    </source>
</evidence>
<feature type="binding site" evidence="18">
    <location>
        <position position="388"/>
    </location>
    <ligand>
        <name>Zn(2+)</name>
        <dbReference type="ChEBI" id="CHEBI:29105"/>
        <note>catalytic</note>
    </ligand>
</feature>
<evidence type="ECO:0000256" key="13">
    <source>
        <dbReference type="ARBA" id="ARBA00023049"/>
    </source>
</evidence>
<dbReference type="GeneTree" id="ENSGT00940000154876"/>
<evidence type="ECO:0000256" key="14">
    <source>
        <dbReference type="ARBA" id="ARBA00023136"/>
    </source>
</evidence>
<dbReference type="InterPro" id="IPR042097">
    <property type="entry name" value="Aminopeptidase_N-like_N_sf"/>
</dbReference>
<evidence type="ECO:0000256" key="6">
    <source>
        <dbReference type="ARBA" id="ARBA00022670"/>
    </source>
</evidence>
<evidence type="ECO:0000259" key="22">
    <source>
        <dbReference type="Pfam" id="PF11838"/>
    </source>
</evidence>
<feature type="binding site" evidence="18">
    <location>
        <position position="369"/>
    </location>
    <ligand>
        <name>Zn(2+)</name>
        <dbReference type="ChEBI" id="CHEBI:29105"/>
        <note>catalytic</note>
    </ligand>
</feature>
<sequence>MGKVFYISRRTGIVVIVAAAAVIIIALTVVYAQKSRNEVKPVNDTEVWKNYRLPTSLAPVYYNVTLWPRLVMDANGMYIFTGHSGAAFTCVNETDLILIHSNKLNFTLTRGGHHAMLRGLSGAKAPAIKKTWLEVETQYLVVQLSEKLQVGSTYWLYTEFRGELADDLHGFYRSEYVEDGVKKVVATTQMEPTDARKAFPCFDEPAMKAVFHMTLIHPLDTVALANVIQRNIMFWPQHLKVLQTQFEPTEKMSTYLLAFVVSDFISIKTPAEAKVLIRIYARRKAIEAGQGEYALNITGRILDFFQNYYNSKYPLRKSDQIALPDFSAGAMENWGLITYREAALLYDPSMSSNGDKEAVSTVISHELAHMWFGNLVTMKWWNDLWLNEGFATYVSYLGVNDAQPTWNMKDLMVLEEVHKAFAVDALPYSHPLSSREEEVNTPTQINALFNSITYSKGAAVLRMLSGFLSEPVFVSGLSAYLKQFPYGNTVYSDLWGKLQEVISKTELWRLKLPASVTEIMNRWILQMGYPVVTIDTQTGRISQKHFLLDSESEPDRPSVYNYQWFVPIKWMKSGTAMGQHWLLEKTATHEPMRTNSEWVLANVNVSGFYRVNYDSQNWQRLISQLTSDHSVIPVINRAQIVDDVFNLARAKIINITVALSATRYLSEEREYMPWGSTIKNLDYFFQMFHRTEVYGAMEEYLRGKVQPLFNYFKTITADWTEIPSSHTDQYNQVNAISFGCRTGVEGCVNLTKTWYRQWMENPDKNPIHPNLKMPVYCNAIAAGGVEEWEFGWKMYKNSSSATEADKLMYALSCTKTPWLLKRYLDYAFDPDLIRKQDAPFVIVYIANNVVGQSLAWDFIREHVFEYGGSSPLFGRLILSVTNRFSTELELNQLQQFKKETAAAGFGSVLGLDQAIETTKANMKWVAENKEQVMRWLSEELA</sequence>
<keyword evidence="12 20" id="KW-1133">Transmembrane helix</keyword>
<dbReference type="SUPFAM" id="SSF55486">
    <property type="entry name" value="Metalloproteases ('zincins'), catalytic domain"/>
    <property type="match status" value="1"/>
</dbReference>
<comment type="subcellular location">
    <subcellularLocation>
        <location evidence="1">Cell membrane</location>
        <topology evidence="1">Single-pass type II membrane protein</topology>
    </subcellularLocation>
</comment>
<evidence type="ECO:0000259" key="21">
    <source>
        <dbReference type="Pfam" id="PF01433"/>
    </source>
</evidence>
<dbReference type="PRINTS" id="PR00756">
    <property type="entry name" value="ALADIPTASE"/>
</dbReference>
<evidence type="ECO:0000256" key="12">
    <source>
        <dbReference type="ARBA" id="ARBA00022989"/>
    </source>
</evidence>
<evidence type="ECO:0000256" key="10">
    <source>
        <dbReference type="ARBA" id="ARBA00022833"/>
    </source>
</evidence>
<evidence type="ECO:0000256" key="17">
    <source>
        <dbReference type="PIRSR" id="PIRSR634016-1"/>
    </source>
</evidence>
<feature type="site" description="Transition state stabilizer" evidence="19">
    <location>
        <position position="454"/>
    </location>
</feature>
<evidence type="ECO:0000256" key="5">
    <source>
        <dbReference type="ARBA" id="ARBA00022475"/>
    </source>
</evidence>
<dbReference type="Gene3D" id="2.60.40.1910">
    <property type="match status" value="1"/>
</dbReference>
<reference evidence="24" key="3">
    <citation type="submission" date="2025-09" db="UniProtKB">
        <authorList>
            <consortium name="Ensembl"/>
        </authorList>
    </citation>
    <scope>IDENTIFICATION</scope>
</reference>
<comment type="cofactor">
    <cofactor evidence="18 20">
        <name>Zn(2+)</name>
        <dbReference type="ChEBI" id="CHEBI:29105"/>
    </cofactor>
    <text evidence="18 20">Binds 1 zinc ion per subunit.</text>
</comment>
<dbReference type="GO" id="GO:0008270">
    <property type="term" value="F:zinc ion binding"/>
    <property type="evidence" value="ECO:0007669"/>
    <property type="project" value="UniProtKB-UniRule"/>
</dbReference>
<evidence type="ECO:0000256" key="19">
    <source>
        <dbReference type="PIRSR" id="PIRSR634016-4"/>
    </source>
</evidence>
<keyword evidence="4 20" id="KW-0031">Aminopeptidase</keyword>
<feature type="binding site" evidence="18">
    <location>
        <position position="365"/>
    </location>
    <ligand>
        <name>Zn(2+)</name>
        <dbReference type="ChEBI" id="CHEBI:29105"/>
        <note>catalytic</note>
    </ligand>
</feature>
<feature type="domain" description="Aminopeptidase N-like N-terminal" evidence="23">
    <location>
        <begin position="59"/>
        <end position="256"/>
    </location>
</feature>
<dbReference type="InterPro" id="IPR050344">
    <property type="entry name" value="Peptidase_M1_aminopeptidases"/>
</dbReference>
<evidence type="ECO:0000256" key="2">
    <source>
        <dbReference type="ARBA" id="ARBA00010136"/>
    </source>
</evidence>
<organism evidence="24 25">
    <name type="scientific">Pygocentrus nattereri</name>
    <name type="common">Red-bellied piranha</name>
    <dbReference type="NCBI Taxonomy" id="42514"/>
    <lineage>
        <taxon>Eukaryota</taxon>
        <taxon>Metazoa</taxon>
        <taxon>Chordata</taxon>
        <taxon>Craniata</taxon>
        <taxon>Vertebrata</taxon>
        <taxon>Euteleostomi</taxon>
        <taxon>Actinopterygii</taxon>
        <taxon>Neopterygii</taxon>
        <taxon>Teleostei</taxon>
        <taxon>Ostariophysi</taxon>
        <taxon>Characiformes</taxon>
        <taxon>Characoidei</taxon>
        <taxon>Pygocentrus</taxon>
    </lineage>
</organism>
<keyword evidence="5" id="KW-1003">Cell membrane</keyword>
<name>A0A3B4DW51_PYGNA</name>
<keyword evidence="16" id="KW-0325">Glycoprotein</keyword>
<feature type="domain" description="Peptidase M1 membrane alanine aminopeptidase" evidence="21">
    <location>
        <begin position="293"/>
        <end position="523"/>
    </location>
</feature>
<gene>
    <name evidence="24" type="primary">ANPEP</name>
</gene>
<evidence type="ECO:0000256" key="18">
    <source>
        <dbReference type="PIRSR" id="PIRSR634016-3"/>
    </source>
</evidence>
<keyword evidence="6 20" id="KW-0645">Protease</keyword>
<keyword evidence="11" id="KW-0735">Signal-anchor</keyword>
<dbReference type="EC" id="3.4.11.-" evidence="20"/>
<dbReference type="FunFam" id="1.25.50.20:FF:000012">
    <property type="entry name" value="Aminopeptidase N"/>
    <property type="match status" value="1"/>
</dbReference>
<keyword evidence="8 18" id="KW-0479">Metal-binding</keyword>
<dbReference type="CDD" id="cd09601">
    <property type="entry name" value="M1_APN-Q_like"/>
    <property type="match status" value="1"/>
</dbReference>
<dbReference type="GO" id="GO:0005886">
    <property type="term" value="C:plasma membrane"/>
    <property type="evidence" value="ECO:0007669"/>
    <property type="project" value="UniProtKB-SubCell"/>
</dbReference>
<evidence type="ECO:0000259" key="23">
    <source>
        <dbReference type="Pfam" id="PF17900"/>
    </source>
</evidence>
<dbReference type="STRING" id="42514.ENSPNAP00000028637"/>
<keyword evidence="14 20" id="KW-0472">Membrane</keyword>
<protein>
    <recommendedName>
        <fullName evidence="20">Aminopeptidase</fullName>
        <ecNumber evidence="20">3.4.11.-</ecNumber>
    </recommendedName>
</protein>
<dbReference type="Ensembl" id="ENSPNAT00000014974.2">
    <property type="protein sequence ID" value="ENSPNAP00000028637.1"/>
    <property type="gene ID" value="ENSPNAG00000014622.2"/>
</dbReference>
<evidence type="ECO:0000256" key="8">
    <source>
        <dbReference type="ARBA" id="ARBA00022723"/>
    </source>
</evidence>
<evidence type="ECO:0000256" key="20">
    <source>
        <dbReference type="RuleBase" id="RU364040"/>
    </source>
</evidence>
<dbReference type="Pfam" id="PF11838">
    <property type="entry name" value="ERAP1_C"/>
    <property type="match status" value="1"/>
</dbReference>
<dbReference type="InterPro" id="IPR027268">
    <property type="entry name" value="Peptidase_M4/M1_CTD_sf"/>
</dbReference>
<evidence type="ECO:0000256" key="3">
    <source>
        <dbReference type="ARBA" id="ARBA00011738"/>
    </source>
</evidence>
<dbReference type="Gene3D" id="1.10.390.10">
    <property type="entry name" value="Neutral Protease Domain 2"/>
    <property type="match status" value="1"/>
</dbReference>
<keyword evidence="7 20" id="KW-0812">Transmembrane</keyword>
<evidence type="ECO:0000313" key="25">
    <source>
        <dbReference type="Proteomes" id="UP001501920"/>
    </source>
</evidence>
<dbReference type="FunFam" id="2.60.40.1910:FF:000005">
    <property type="entry name" value="Aminopeptidase"/>
    <property type="match status" value="1"/>
</dbReference>
<dbReference type="GO" id="GO:0043171">
    <property type="term" value="P:peptide catabolic process"/>
    <property type="evidence" value="ECO:0007669"/>
    <property type="project" value="TreeGrafter"/>
</dbReference>
<dbReference type="Pfam" id="PF01433">
    <property type="entry name" value="Peptidase_M1"/>
    <property type="match status" value="1"/>
</dbReference>
<proteinExistence type="inferred from homology"/>
<keyword evidence="15" id="KW-1015">Disulfide bond</keyword>
<feature type="active site" description="Proton acceptor" evidence="17">
    <location>
        <position position="366"/>
    </location>
</feature>
<reference evidence="24 25" key="1">
    <citation type="submission" date="2020-10" db="EMBL/GenBank/DDBJ databases">
        <title>Pygocentrus nattereri (red-bellied piranha) genome, fPygNat1, primary haplotype.</title>
        <authorList>
            <person name="Myers G."/>
            <person name="Meyer A."/>
            <person name="Karagic N."/>
            <person name="Pippel M."/>
            <person name="Winkler S."/>
            <person name="Tracey A."/>
            <person name="Wood J."/>
            <person name="Formenti G."/>
            <person name="Howe K."/>
            <person name="Fedrigo O."/>
            <person name="Jarvis E.D."/>
        </authorList>
    </citation>
    <scope>NUCLEOTIDE SEQUENCE [LARGE SCALE GENOMIC DNA]</scope>
</reference>
<evidence type="ECO:0000256" key="7">
    <source>
        <dbReference type="ARBA" id="ARBA00022692"/>
    </source>
</evidence>
<dbReference type="PANTHER" id="PTHR11533:SF300">
    <property type="entry name" value="AMINOPEPTIDASE"/>
    <property type="match status" value="1"/>
</dbReference>
<dbReference type="FunFam" id="1.10.390.10:FF:000016">
    <property type="entry name" value="Glutamyl aminopeptidase"/>
    <property type="match status" value="1"/>
</dbReference>
<keyword evidence="13 20" id="KW-0482">Metalloprotease</keyword>
<dbReference type="GO" id="GO:0070006">
    <property type="term" value="F:metalloaminopeptidase activity"/>
    <property type="evidence" value="ECO:0007669"/>
    <property type="project" value="TreeGrafter"/>
</dbReference>
<dbReference type="Pfam" id="PF17900">
    <property type="entry name" value="Peptidase_M1_N"/>
    <property type="match status" value="1"/>
</dbReference>
<dbReference type="AlphaFoldDB" id="A0A3B4DW51"/>
<evidence type="ECO:0000256" key="15">
    <source>
        <dbReference type="ARBA" id="ARBA00023157"/>
    </source>
</evidence>
<dbReference type="InterPro" id="IPR014782">
    <property type="entry name" value="Peptidase_M1_dom"/>
</dbReference>
<feature type="domain" description="ERAP1-like C-terminal" evidence="22">
    <location>
        <begin position="598"/>
        <end position="919"/>
    </location>
</feature>